<dbReference type="InterPro" id="IPR050471">
    <property type="entry name" value="AB_hydrolase"/>
</dbReference>
<dbReference type="InterPro" id="IPR029058">
    <property type="entry name" value="AB_hydrolase_fold"/>
</dbReference>
<evidence type="ECO:0000313" key="2">
    <source>
        <dbReference type="EMBL" id="MDD7970824.1"/>
    </source>
</evidence>
<dbReference type="InterPro" id="IPR000073">
    <property type="entry name" value="AB_hydrolase_1"/>
</dbReference>
<gene>
    <name evidence="2" type="ORF">PUT78_06910</name>
</gene>
<dbReference type="Gene3D" id="3.40.50.1820">
    <property type="entry name" value="alpha/beta hydrolase"/>
    <property type="match status" value="1"/>
</dbReference>
<evidence type="ECO:0000313" key="3">
    <source>
        <dbReference type="Proteomes" id="UP001431784"/>
    </source>
</evidence>
<reference evidence="2" key="1">
    <citation type="submission" date="2023-02" db="EMBL/GenBank/DDBJ databases">
        <title>Description of Roseinatronobacter alkalisoli sp. nov., an alkaliphilic bacerium isolated from soda soil.</title>
        <authorList>
            <person name="Wei W."/>
        </authorList>
    </citation>
    <scope>NUCLEOTIDE SEQUENCE</scope>
    <source>
        <strain evidence="2">HJB301</strain>
    </source>
</reference>
<organism evidence="2 3">
    <name type="scientific">Roseinatronobacter alkalisoli</name>
    <dbReference type="NCBI Taxonomy" id="3028235"/>
    <lineage>
        <taxon>Bacteria</taxon>
        <taxon>Pseudomonadati</taxon>
        <taxon>Pseudomonadota</taxon>
        <taxon>Alphaproteobacteria</taxon>
        <taxon>Rhodobacterales</taxon>
        <taxon>Paracoccaceae</taxon>
        <taxon>Roseinatronobacter</taxon>
    </lineage>
</organism>
<evidence type="ECO:0000259" key="1">
    <source>
        <dbReference type="Pfam" id="PF00561"/>
    </source>
</evidence>
<dbReference type="PANTHER" id="PTHR43433:SF5">
    <property type="entry name" value="AB HYDROLASE-1 DOMAIN-CONTAINING PROTEIN"/>
    <property type="match status" value="1"/>
</dbReference>
<dbReference type="Proteomes" id="UP001431784">
    <property type="component" value="Unassembled WGS sequence"/>
</dbReference>
<dbReference type="GO" id="GO:0016787">
    <property type="term" value="F:hydrolase activity"/>
    <property type="evidence" value="ECO:0007669"/>
    <property type="project" value="UniProtKB-KW"/>
</dbReference>
<dbReference type="EMBL" id="JAQZSM010000004">
    <property type="protein sequence ID" value="MDD7970824.1"/>
    <property type="molecule type" value="Genomic_DNA"/>
</dbReference>
<keyword evidence="3" id="KW-1185">Reference proteome</keyword>
<dbReference type="PRINTS" id="PR00111">
    <property type="entry name" value="ABHYDROLASE"/>
</dbReference>
<dbReference type="Pfam" id="PF00561">
    <property type="entry name" value="Abhydrolase_1"/>
    <property type="match status" value="1"/>
</dbReference>
<dbReference type="RefSeq" id="WP_274351504.1">
    <property type="nucleotide sequence ID" value="NZ_JAQZSM010000004.1"/>
</dbReference>
<sequence>MRMVSAGDVRIATQSFGTASDPAILLIMGATASMLGWPETLCEDLAGRGFFVLRFDHRDTGQSTTLPPGQASYTVEDLAADVIAILDAYGVENATLMGMSLGGYIAQMVALQHPQRVRSLVLVAAEPLGWDGPALPNIPQEFFDHLSGLQTLDWSDRDAVISFLARIDELCAGPGQPFDAVQARARIERVLARTDSPASMFNHASMTVREDWTGRFREIAHPVLVIHGEDDPLLPVGNGRAIAEGIDGAEILVIAGMGHEFPDPMLARIAERAATHAQLRQR</sequence>
<feature type="domain" description="AB hydrolase-1" evidence="1">
    <location>
        <begin position="22"/>
        <end position="260"/>
    </location>
</feature>
<comment type="caution">
    <text evidence="2">The sequence shown here is derived from an EMBL/GenBank/DDBJ whole genome shotgun (WGS) entry which is preliminary data.</text>
</comment>
<dbReference type="SUPFAM" id="SSF53474">
    <property type="entry name" value="alpha/beta-Hydrolases"/>
    <property type="match status" value="1"/>
</dbReference>
<name>A0ABT5T703_9RHOB</name>
<protein>
    <submittedName>
        <fullName evidence="2">Alpha/beta hydrolase</fullName>
    </submittedName>
</protein>
<keyword evidence="2" id="KW-0378">Hydrolase</keyword>
<dbReference type="PANTHER" id="PTHR43433">
    <property type="entry name" value="HYDROLASE, ALPHA/BETA FOLD FAMILY PROTEIN"/>
    <property type="match status" value="1"/>
</dbReference>
<proteinExistence type="predicted"/>
<accession>A0ABT5T703</accession>